<comment type="catalytic activity">
    <reaction evidence="4">
        <text>a 2'-deoxyadenosine in DNA + S-adenosyl-L-methionine = an N(6)-methyl-2'-deoxyadenosine in DNA + S-adenosyl-L-homocysteine + H(+)</text>
        <dbReference type="Rhea" id="RHEA:15197"/>
        <dbReference type="Rhea" id="RHEA-COMP:12418"/>
        <dbReference type="Rhea" id="RHEA-COMP:12419"/>
        <dbReference type="ChEBI" id="CHEBI:15378"/>
        <dbReference type="ChEBI" id="CHEBI:57856"/>
        <dbReference type="ChEBI" id="CHEBI:59789"/>
        <dbReference type="ChEBI" id="CHEBI:90615"/>
        <dbReference type="ChEBI" id="CHEBI:90616"/>
        <dbReference type="EC" id="2.1.1.72"/>
    </reaction>
</comment>
<feature type="domain" description="MmeI-like DNA-methyltransferase" evidence="9">
    <location>
        <begin position="360"/>
        <end position="622"/>
    </location>
</feature>
<dbReference type="PANTHER" id="PTHR33841">
    <property type="entry name" value="DNA METHYLTRANSFERASE YEEA-RELATED"/>
    <property type="match status" value="1"/>
</dbReference>
<dbReference type="Pfam" id="PF20465">
    <property type="entry name" value="MmeI_hel"/>
    <property type="match status" value="1"/>
</dbReference>
<dbReference type="InterPro" id="IPR046816">
    <property type="entry name" value="MmeI_Mtase"/>
</dbReference>
<gene>
    <name evidence="10" type="ORF">ACCQ40_01990</name>
</gene>
<dbReference type="EC" id="2.1.1.72" evidence="1"/>
<dbReference type="PRINTS" id="PR00507">
    <property type="entry name" value="N12N6MTFRASE"/>
</dbReference>
<dbReference type="PROSITE" id="PS00092">
    <property type="entry name" value="N6_MTASE"/>
    <property type="match status" value="1"/>
</dbReference>
<dbReference type="InterPro" id="IPR050953">
    <property type="entry name" value="N4_N6_ade-DNA_methylase"/>
</dbReference>
<dbReference type="Pfam" id="PF20467">
    <property type="entry name" value="MmeI_C"/>
    <property type="match status" value="1"/>
</dbReference>
<dbReference type="Proteomes" id="UP001638015">
    <property type="component" value="Unassembled WGS sequence"/>
</dbReference>
<sequence>MKESTNRRKTIEFVERWIDRGDEKSHTQQFWTDLLEDVLGVRKASEVIKFEDRVMLENTSFIDATIPETHVLIEQKSINKDLLASIKQSDGSYLNSFEQAKRYADKLPYTDRARWIVTCNFQEFHIYDMQKPNNEPSKIMLKDLANESYRLRFLIDSKKDIMPEEKKISLEAGEIIASLYNNLLQKYNNPNDSQTLMDLNILCVRLVFCFYAEDAGLFGSHNMFHDYLSQFKGDSFRTALINVFKILNQKEDERDPYLDSGLANFPYVNGGLFEKSNIEIPRLDSDIRDIILNKASLNFNWSEISPTIFGAVFESTLNPETRKSGGMHYTSIENIHKVIDPLFLNDLLEEFEEIKNIKTLKTRQKQLRGLQDKLASISFLDPAAGSGNFLTETYISLRKIENEIIKELYGEQIVLGIVDNPVKVNLNQFYGIEINDFAVTVAKTALWISEAQMLKATEDIIHQDINFLPLKSYSNIVDANAIDIEWTDVVDINNLDYIIGNPPFIGGMRMSAQQKKEVKESFNNIPGSGEIDYVTAWYKKSAEIMQKNPKIKTALVSTNSVSQGIHPGIYWKHLVDNYNTEIIFAHDTFKWDSEATMKAQVHVVIIGFVNKNNNFNSKKYLFDDGKIEIVDKLNGYLVEADEVYLESRTLPISDVPRMNFGNMPRDGGGFILSEEEKENLIIKEPIAEQWIHPYLGAAEFINKRKRYCLWLVDADPSELKKSPTVMKRIEAVKDMRASSKAKSTQKMALTPTRFAQITQPIGKSFIMIPRVSSEKRRYVPMGFLPGDVIASDASLIIPDANLYEFGVLNSNVHMGWMRAVGGRLEMRYRYSKDIVYNNFPWPQASLAQKEKITRTAQAILDARNKYPNSSLADLYDITMPAELINAHILNNKAVMEAYGFDWRTMTESECVAELMKMYQDLVNQK</sequence>
<dbReference type="InterPro" id="IPR046818">
    <property type="entry name" value="MmeI_C"/>
</dbReference>
<dbReference type="PANTHER" id="PTHR33841:SF1">
    <property type="entry name" value="DNA METHYLTRANSFERASE A"/>
    <property type="match status" value="1"/>
</dbReference>
<evidence type="ECO:0000259" key="8">
    <source>
        <dbReference type="Pfam" id="PF20467"/>
    </source>
</evidence>
<proteinExistence type="predicted"/>
<dbReference type="InterPro" id="IPR029063">
    <property type="entry name" value="SAM-dependent_MTases_sf"/>
</dbReference>
<dbReference type="SUPFAM" id="SSF53335">
    <property type="entry name" value="S-adenosyl-L-methionine-dependent methyltransferases"/>
    <property type="match status" value="1"/>
</dbReference>
<keyword evidence="11" id="KW-1185">Reference proteome</keyword>
<dbReference type="EMBL" id="JBGMEH010000001">
    <property type="protein sequence ID" value="MFO3715559.1"/>
    <property type="molecule type" value="Genomic_DNA"/>
</dbReference>
<evidence type="ECO:0000259" key="6">
    <source>
        <dbReference type="Pfam" id="PF20465"/>
    </source>
</evidence>
<organism evidence="10 11">
    <name type="scientific">Anaerococcus cruorum</name>
    <dbReference type="NCBI Taxonomy" id="3115617"/>
    <lineage>
        <taxon>Bacteria</taxon>
        <taxon>Bacillati</taxon>
        <taxon>Bacillota</taxon>
        <taxon>Tissierellia</taxon>
        <taxon>Tissierellales</taxon>
        <taxon>Peptoniphilaceae</taxon>
        <taxon>Anaerococcus</taxon>
    </lineage>
</organism>
<evidence type="ECO:0000256" key="4">
    <source>
        <dbReference type="ARBA" id="ARBA00047942"/>
    </source>
</evidence>
<evidence type="ECO:0000259" key="9">
    <source>
        <dbReference type="Pfam" id="PF20473"/>
    </source>
</evidence>
<protein>
    <recommendedName>
        <fullName evidence="1">site-specific DNA-methyltransferase (adenine-specific)</fullName>
        <ecNumber evidence="1">2.1.1.72</ecNumber>
    </recommendedName>
</protein>
<accession>A0ABW9MUP9</accession>
<evidence type="ECO:0000259" key="5">
    <source>
        <dbReference type="Pfam" id="PF20464"/>
    </source>
</evidence>
<feature type="domain" description="MmeI-like helicase spacer" evidence="6">
    <location>
        <begin position="198"/>
        <end position="273"/>
    </location>
</feature>
<dbReference type="Pfam" id="PF20473">
    <property type="entry name" value="MmeI_Mtase"/>
    <property type="match status" value="1"/>
</dbReference>
<dbReference type="RefSeq" id="WP_410032391.1">
    <property type="nucleotide sequence ID" value="NZ_JBGMEH010000001.1"/>
</dbReference>
<feature type="domain" description="MmeI-like N-terminal" evidence="5">
    <location>
        <begin position="11"/>
        <end position="185"/>
    </location>
</feature>
<feature type="domain" description="MmeI-like target recognition" evidence="7">
    <location>
        <begin position="640"/>
        <end position="843"/>
    </location>
</feature>
<dbReference type="InterPro" id="IPR046817">
    <property type="entry name" value="MmeI_N"/>
</dbReference>
<evidence type="ECO:0000256" key="2">
    <source>
        <dbReference type="ARBA" id="ARBA00022603"/>
    </source>
</evidence>
<dbReference type="Gene3D" id="3.40.50.150">
    <property type="entry name" value="Vaccinia Virus protein VP39"/>
    <property type="match status" value="1"/>
</dbReference>
<reference evidence="10 11" key="1">
    <citation type="journal article" date="2025" name="Anaerobe">
        <title>Description of Anaerococcus kampingiae sp. nov., Anaerococcus groningensis sp. nov., Anaerococcus martiniensis sp. nov., and Anaerococcus cruorum sp. nov., isolated from human clinical specimens.</title>
        <authorList>
            <person name="Boiten K.E."/>
            <person name="Meijer J."/>
            <person name="van Wezel E.M."/>
            <person name="Veloo A.C.M."/>
        </authorList>
    </citation>
    <scope>NUCLEOTIDE SEQUENCE [LARGE SCALE GENOMIC DNA]</scope>
    <source>
        <strain evidence="10 11">ENR1039</strain>
    </source>
</reference>
<keyword evidence="3" id="KW-0808">Transferase</keyword>
<dbReference type="InterPro" id="IPR046819">
    <property type="entry name" value="MmeI_hel"/>
</dbReference>
<evidence type="ECO:0000256" key="1">
    <source>
        <dbReference type="ARBA" id="ARBA00011900"/>
    </source>
</evidence>
<evidence type="ECO:0000313" key="11">
    <source>
        <dbReference type="Proteomes" id="UP001638015"/>
    </source>
</evidence>
<dbReference type="Pfam" id="PF20466">
    <property type="entry name" value="MmeI_TRD"/>
    <property type="match status" value="1"/>
</dbReference>
<dbReference type="InterPro" id="IPR046820">
    <property type="entry name" value="MmeI_TRD"/>
</dbReference>
<dbReference type="InterPro" id="IPR002052">
    <property type="entry name" value="DNA_methylase_N6_adenine_CS"/>
</dbReference>
<evidence type="ECO:0000313" key="10">
    <source>
        <dbReference type="EMBL" id="MFO3715559.1"/>
    </source>
</evidence>
<name>A0ABW9MUP9_9FIRM</name>
<dbReference type="Pfam" id="PF20464">
    <property type="entry name" value="MmeI_N"/>
    <property type="match status" value="1"/>
</dbReference>
<evidence type="ECO:0000256" key="3">
    <source>
        <dbReference type="ARBA" id="ARBA00022679"/>
    </source>
</evidence>
<keyword evidence="2" id="KW-0489">Methyltransferase</keyword>
<feature type="domain" description="MmeI-like C-terminal" evidence="8">
    <location>
        <begin position="847"/>
        <end position="923"/>
    </location>
</feature>
<comment type="caution">
    <text evidence="10">The sequence shown here is derived from an EMBL/GenBank/DDBJ whole genome shotgun (WGS) entry which is preliminary data.</text>
</comment>
<evidence type="ECO:0000259" key="7">
    <source>
        <dbReference type="Pfam" id="PF20466"/>
    </source>
</evidence>